<comment type="caution">
    <text evidence="2">The sequence shown here is derived from an EMBL/GenBank/DDBJ whole genome shotgun (WGS) entry which is preliminary data.</text>
</comment>
<sequence length="114" mass="12960">MDFVQEFDIDIQGDSLPVRQTCRGHKDDSESHSIAGSEMPSTRVTVKGSKEKEQKQHVSPTEIILMTSFIFVKSYILQKVFEILIKSSHTDFISEPHGFPNVDSWHVSYLPGSY</sequence>
<organism evidence="2 3">
    <name type="scientific">Araneus ventricosus</name>
    <name type="common">Orbweaver spider</name>
    <name type="synonym">Epeira ventricosa</name>
    <dbReference type="NCBI Taxonomy" id="182803"/>
    <lineage>
        <taxon>Eukaryota</taxon>
        <taxon>Metazoa</taxon>
        <taxon>Ecdysozoa</taxon>
        <taxon>Arthropoda</taxon>
        <taxon>Chelicerata</taxon>
        <taxon>Arachnida</taxon>
        <taxon>Araneae</taxon>
        <taxon>Araneomorphae</taxon>
        <taxon>Entelegynae</taxon>
        <taxon>Araneoidea</taxon>
        <taxon>Araneidae</taxon>
        <taxon>Araneus</taxon>
    </lineage>
</organism>
<dbReference type="AlphaFoldDB" id="A0A4Y2K2N4"/>
<gene>
    <name evidence="2" type="ORF">AVEN_212486_1</name>
</gene>
<accession>A0A4Y2K2N4</accession>
<feature type="region of interest" description="Disordered" evidence="1">
    <location>
        <begin position="18"/>
        <end position="54"/>
    </location>
</feature>
<protein>
    <submittedName>
        <fullName evidence="2">Uncharacterized protein</fullName>
    </submittedName>
</protein>
<evidence type="ECO:0000313" key="2">
    <source>
        <dbReference type="EMBL" id="GBM96088.1"/>
    </source>
</evidence>
<evidence type="ECO:0000256" key="1">
    <source>
        <dbReference type="SAM" id="MobiDB-lite"/>
    </source>
</evidence>
<dbReference type="OrthoDB" id="10560546at2759"/>
<name>A0A4Y2K2N4_ARAVE</name>
<keyword evidence="3" id="KW-1185">Reference proteome</keyword>
<evidence type="ECO:0000313" key="3">
    <source>
        <dbReference type="Proteomes" id="UP000499080"/>
    </source>
</evidence>
<proteinExistence type="predicted"/>
<dbReference type="Proteomes" id="UP000499080">
    <property type="component" value="Unassembled WGS sequence"/>
</dbReference>
<dbReference type="EMBL" id="BGPR01004114">
    <property type="protein sequence ID" value="GBM96088.1"/>
    <property type="molecule type" value="Genomic_DNA"/>
</dbReference>
<reference evidence="2 3" key="1">
    <citation type="journal article" date="2019" name="Sci. Rep.">
        <title>Orb-weaving spider Araneus ventricosus genome elucidates the spidroin gene catalogue.</title>
        <authorList>
            <person name="Kono N."/>
            <person name="Nakamura H."/>
            <person name="Ohtoshi R."/>
            <person name="Moran D.A.P."/>
            <person name="Shinohara A."/>
            <person name="Yoshida Y."/>
            <person name="Fujiwara M."/>
            <person name="Mori M."/>
            <person name="Tomita M."/>
            <person name="Arakawa K."/>
        </authorList>
    </citation>
    <scope>NUCLEOTIDE SEQUENCE [LARGE SCALE GENOMIC DNA]</scope>
</reference>